<feature type="domain" description="Trichothecene 3-O-acetyltransferase-like N-terminal" evidence="2">
    <location>
        <begin position="24"/>
        <end position="176"/>
    </location>
</feature>
<dbReference type="Proteomes" id="UP000774617">
    <property type="component" value="Unassembled WGS sequence"/>
</dbReference>
<dbReference type="PANTHER" id="PTHR31642:SF270">
    <property type="entry name" value="O-ACYLTRANSFERASE AUSQ"/>
    <property type="match status" value="1"/>
</dbReference>
<evidence type="ECO:0000313" key="4">
    <source>
        <dbReference type="Proteomes" id="UP000774617"/>
    </source>
</evidence>
<dbReference type="GO" id="GO:0016740">
    <property type="term" value="F:transferase activity"/>
    <property type="evidence" value="ECO:0007669"/>
    <property type="project" value="UniProtKB-KW"/>
</dbReference>
<comment type="caution">
    <text evidence="3">The sequence shown here is derived from an EMBL/GenBank/DDBJ whole genome shotgun (WGS) entry which is preliminary data.</text>
</comment>
<gene>
    <name evidence="3" type="ORF">B0J12DRAFT_774421</name>
</gene>
<name>A0ABQ8GI35_9PEZI</name>
<protein>
    <submittedName>
        <fullName evidence="3">Transferase family-domain-containing protein</fullName>
    </submittedName>
</protein>
<evidence type="ECO:0000259" key="2">
    <source>
        <dbReference type="Pfam" id="PF22664"/>
    </source>
</evidence>
<accession>A0ABQ8GI35</accession>
<keyword evidence="1 3" id="KW-0808">Transferase</keyword>
<evidence type="ECO:0000256" key="1">
    <source>
        <dbReference type="ARBA" id="ARBA00022679"/>
    </source>
</evidence>
<evidence type="ECO:0000313" key="3">
    <source>
        <dbReference type="EMBL" id="KAH7056938.1"/>
    </source>
</evidence>
<keyword evidence="4" id="KW-1185">Reference proteome</keyword>
<organism evidence="3 4">
    <name type="scientific">Macrophomina phaseolina</name>
    <dbReference type="NCBI Taxonomy" id="35725"/>
    <lineage>
        <taxon>Eukaryota</taxon>
        <taxon>Fungi</taxon>
        <taxon>Dikarya</taxon>
        <taxon>Ascomycota</taxon>
        <taxon>Pezizomycotina</taxon>
        <taxon>Dothideomycetes</taxon>
        <taxon>Dothideomycetes incertae sedis</taxon>
        <taxon>Botryosphaeriales</taxon>
        <taxon>Botryosphaeriaceae</taxon>
        <taxon>Macrophomina</taxon>
    </lineage>
</organism>
<dbReference type="InterPro" id="IPR023213">
    <property type="entry name" value="CAT-like_dom_sf"/>
</dbReference>
<sequence length="461" mass="50576">MADYARNEDVLGQFPQLKTYNHGVSLFPMRDGLTKEKVVSAMEQATAKILAKIPWLTGQVIHVPGEAGSSGVLKMAPWPENTPPHNLLKVKDASNILPTYQEMLAADAPFSMLDGEVICPFPGFPLGYDTAKIGPAPPFVFQITFVKGGFLLTFSNQHNMVDGTGAFTLIALLSNALRGEPFPEDIIKAANQDPREVIPLLDPYEPMRDHSYLLKPNPAPPVLQPRATPKWTYFRFHKEAIPGIKKLAEQPEGFDPSVPFISANDALCALFWKRLAAVRIKTGLPPTGVSKFSRAIDIRPAVNVSPGYLGQMVYQAATRLSLQELVDLPLSTIASWLRRDLDEVNTEFSARSYASFVAGVRDKQQLMYAGGLNPVLDVGHSSMMNAKVNGFDFGPLGKPDLGRRPRLAPLAGVFYIYPPEASGDLLLLLCLPEVELDGLRNDPEWRQCASMIEEGPKVGTI</sequence>
<reference evidence="3 4" key="1">
    <citation type="journal article" date="2021" name="Nat. Commun.">
        <title>Genetic determinants of endophytism in the Arabidopsis root mycobiome.</title>
        <authorList>
            <person name="Mesny F."/>
            <person name="Miyauchi S."/>
            <person name="Thiergart T."/>
            <person name="Pickel B."/>
            <person name="Atanasova L."/>
            <person name="Karlsson M."/>
            <person name="Huettel B."/>
            <person name="Barry K.W."/>
            <person name="Haridas S."/>
            <person name="Chen C."/>
            <person name="Bauer D."/>
            <person name="Andreopoulos W."/>
            <person name="Pangilinan J."/>
            <person name="LaButti K."/>
            <person name="Riley R."/>
            <person name="Lipzen A."/>
            <person name="Clum A."/>
            <person name="Drula E."/>
            <person name="Henrissat B."/>
            <person name="Kohler A."/>
            <person name="Grigoriev I.V."/>
            <person name="Martin F.M."/>
            <person name="Hacquard S."/>
        </authorList>
    </citation>
    <scope>NUCLEOTIDE SEQUENCE [LARGE SCALE GENOMIC DNA]</scope>
    <source>
        <strain evidence="3 4">MPI-SDFR-AT-0080</strain>
    </source>
</reference>
<dbReference type="InterPro" id="IPR054710">
    <property type="entry name" value="Tri101-like_N"/>
</dbReference>
<proteinExistence type="predicted"/>
<dbReference type="PANTHER" id="PTHR31642">
    <property type="entry name" value="TRICHOTHECENE 3-O-ACETYLTRANSFERASE"/>
    <property type="match status" value="1"/>
</dbReference>
<dbReference type="InterPro" id="IPR050317">
    <property type="entry name" value="Plant_Fungal_Acyltransferase"/>
</dbReference>
<dbReference type="EMBL" id="JAGTJR010000007">
    <property type="protein sequence ID" value="KAH7056938.1"/>
    <property type="molecule type" value="Genomic_DNA"/>
</dbReference>
<dbReference type="Gene3D" id="3.30.559.10">
    <property type="entry name" value="Chloramphenicol acetyltransferase-like domain"/>
    <property type="match status" value="2"/>
</dbReference>
<dbReference type="Pfam" id="PF22664">
    <property type="entry name" value="TRI-like_N"/>
    <property type="match status" value="1"/>
</dbReference>